<feature type="domain" description="PAS" evidence="16">
    <location>
        <begin position="145"/>
        <end position="179"/>
    </location>
</feature>
<dbReference type="OrthoDB" id="447251at2759"/>
<accession>A0A367J9A7</accession>
<dbReference type="NCBIfam" id="TIGR00229">
    <property type="entry name" value="sensory_box"/>
    <property type="match status" value="1"/>
</dbReference>
<evidence type="ECO:0000256" key="6">
    <source>
        <dbReference type="ARBA" id="ARBA00022737"/>
    </source>
</evidence>
<evidence type="ECO:0000256" key="8">
    <source>
        <dbReference type="ARBA" id="ARBA00022833"/>
    </source>
</evidence>
<evidence type="ECO:0000256" key="11">
    <source>
        <dbReference type="ARBA" id="ARBA00023125"/>
    </source>
</evidence>
<gene>
    <name evidence="17" type="primary">WC1_1</name>
    <name evidence="17" type="ORF">CU097_007768</name>
</gene>
<dbReference type="GO" id="GO:0009881">
    <property type="term" value="F:photoreceptor activity"/>
    <property type="evidence" value="ECO:0007669"/>
    <property type="project" value="UniProtKB-KW"/>
</dbReference>
<evidence type="ECO:0000256" key="9">
    <source>
        <dbReference type="ARBA" id="ARBA00022991"/>
    </source>
</evidence>
<dbReference type="PANTHER" id="PTHR47429:SF7">
    <property type="entry name" value="GATA-FACTOR"/>
    <property type="match status" value="1"/>
</dbReference>
<evidence type="ECO:0000256" key="1">
    <source>
        <dbReference type="ARBA" id="ARBA00022543"/>
    </source>
</evidence>
<comment type="caution">
    <text evidence="17">The sequence shown here is derived from an EMBL/GenBank/DDBJ whole genome shotgun (WGS) entry which is preliminary data.</text>
</comment>
<keyword evidence="8" id="KW-0862">Zinc</keyword>
<keyword evidence="4" id="KW-0288">FMN</keyword>
<evidence type="ECO:0000259" key="16">
    <source>
        <dbReference type="PROSITE" id="PS50112"/>
    </source>
</evidence>
<proteinExistence type="predicted"/>
<dbReference type="SUPFAM" id="SSF55785">
    <property type="entry name" value="PYP-like sensor domain (PAS domain)"/>
    <property type="match status" value="1"/>
</dbReference>
<dbReference type="PANTHER" id="PTHR47429">
    <property type="entry name" value="PROTEIN TWIN LOV 1"/>
    <property type="match status" value="1"/>
</dbReference>
<evidence type="ECO:0000256" key="4">
    <source>
        <dbReference type="ARBA" id="ARBA00022643"/>
    </source>
</evidence>
<evidence type="ECO:0000256" key="13">
    <source>
        <dbReference type="ARBA" id="ARBA00023163"/>
    </source>
</evidence>
<keyword evidence="3" id="KW-0285">Flavoprotein</keyword>
<dbReference type="InterPro" id="IPR000014">
    <property type="entry name" value="PAS"/>
</dbReference>
<keyword evidence="12" id="KW-0010">Activator</keyword>
<protein>
    <submittedName>
        <fullName evidence="17">Blue light receptor</fullName>
    </submittedName>
</protein>
<keyword evidence="13" id="KW-0804">Transcription</keyword>
<keyword evidence="14 17" id="KW-0675">Receptor</keyword>
<dbReference type="Gene3D" id="3.30.450.20">
    <property type="entry name" value="PAS domain"/>
    <property type="match status" value="1"/>
</dbReference>
<keyword evidence="11" id="KW-0238">DNA-binding</keyword>
<dbReference type="InterPro" id="IPR001610">
    <property type="entry name" value="PAC"/>
</dbReference>
<reference evidence="17 18" key="1">
    <citation type="journal article" date="2018" name="G3 (Bethesda)">
        <title>Phylogenetic and Phylogenomic Definition of Rhizopus Species.</title>
        <authorList>
            <person name="Gryganskyi A.P."/>
            <person name="Golan J."/>
            <person name="Dolatabadi S."/>
            <person name="Mondo S."/>
            <person name="Robb S."/>
            <person name="Idnurm A."/>
            <person name="Muszewska A."/>
            <person name="Steczkiewicz K."/>
            <person name="Masonjones S."/>
            <person name="Liao H.L."/>
            <person name="Gajdeczka M.T."/>
            <person name="Anike F."/>
            <person name="Vuek A."/>
            <person name="Anishchenko I.M."/>
            <person name="Voigt K."/>
            <person name="de Hoog G.S."/>
            <person name="Smith M.E."/>
            <person name="Heitman J."/>
            <person name="Vilgalys R."/>
            <person name="Stajich J.E."/>
        </authorList>
    </citation>
    <scope>NUCLEOTIDE SEQUENCE [LARGE SCALE GENOMIC DNA]</scope>
    <source>
        <strain evidence="17 18">CBS 357.93</strain>
    </source>
</reference>
<evidence type="ECO:0000313" key="18">
    <source>
        <dbReference type="Proteomes" id="UP000252139"/>
    </source>
</evidence>
<dbReference type="PROSITE" id="PS50112">
    <property type="entry name" value="PAS"/>
    <property type="match status" value="1"/>
</dbReference>
<keyword evidence="9" id="KW-0157">Chromophore</keyword>
<keyword evidence="18" id="KW-1185">Reference proteome</keyword>
<dbReference type="Pfam" id="PF13426">
    <property type="entry name" value="PAS_9"/>
    <property type="match status" value="1"/>
</dbReference>
<feature type="region of interest" description="Disordered" evidence="15">
    <location>
        <begin position="42"/>
        <end position="64"/>
    </location>
</feature>
<dbReference type="GO" id="GO:0008270">
    <property type="term" value="F:zinc ion binding"/>
    <property type="evidence" value="ECO:0007669"/>
    <property type="project" value="UniProtKB-KW"/>
</dbReference>
<evidence type="ECO:0000256" key="10">
    <source>
        <dbReference type="ARBA" id="ARBA00023015"/>
    </source>
</evidence>
<evidence type="ECO:0000256" key="7">
    <source>
        <dbReference type="ARBA" id="ARBA00022771"/>
    </source>
</evidence>
<sequence>MDPFQTFSAQFNPQLYESSNVPPSSDKLFSFSGYQAGLMTGSSSGSHVAGGGGNSSSSSSNANFHKMQSHTPFVPPYPFQQPMIATTSSIPPPASIPPTADTNNGDRYIGMYANTGFDMLSILSRVANRPNPQINLGPVDLSCAFVVVDAKQYDFPLVYVSPMFEKLTGYAPSEVIGRNCRFLQAPDGNVAIGSRRKYTDNTTVYHIKTHLIQGKESQSSIINYRKTGQPFVNLLTVIPISWDSDEIDYFVGLQVDLVEQPNAIFQNMRDGTYAVNYRSSSIPQSIHGKLFVGKLVVKFNDLIKA</sequence>
<keyword evidence="10" id="KW-0805">Transcription regulation</keyword>
<dbReference type="Proteomes" id="UP000252139">
    <property type="component" value="Unassembled WGS sequence"/>
</dbReference>
<dbReference type="SMART" id="SM00086">
    <property type="entry name" value="PAC"/>
    <property type="match status" value="1"/>
</dbReference>
<dbReference type="EMBL" id="PJQL01001849">
    <property type="protein sequence ID" value="RCH86523.1"/>
    <property type="molecule type" value="Genomic_DNA"/>
</dbReference>
<dbReference type="InterPro" id="IPR035965">
    <property type="entry name" value="PAS-like_dom_sf"/>
</dbReference>
<dbReference type="GO" id="GO:0005634">
    <property type="term" value="C:nucleus"/>
    <property type="evidence" value="ECO:0007669"/>
    <property type="project" value="TreeGrafter"/>
</dbReference>
<evidence type="ECO:0000256" key="15">
    <source>
        <dbReference type="SAM" id="MobiDB-lite"/>
    </source>
</evidence>
<keyword evidence="7" id="KW-0863">Zinc-finger</keyword>
<dbReference type="STRING" id="86630.A0A367J9A7"/>
<evidence type="ECO:0000256" key="12">
    <source>
        <dbReference type="ARBA" id="ARBA00023159"/>
    </source>
</evidence>
<evidence type="ECO:0000256" key="2">
    <source>
        <dbReference type="ARBA" id="ARBA00022606"/>
    </source>
</evidence>
<organism evidence="17 18">
    <name type="scientific">Rhizopus azygosporus</name>
    <name type="common">Rhizopus microsporus var. azygosporus</name>
    <dbReference type="NCBI Taxonomy" id="86630"/>
    <lineage>
        <taxon>Eukaryota</taxon>
        <taxon>Fungi</taxon>
        <taxon>Fungi incertae sedis</taxon>
        <taxon>Mucoromycota</taxon>
        <taxon>Mucoromycotina</taxon>
        <taxon>Mucoromycetes</taxon>
        <taxon>Mucorales</taxon>
        <taxon>Mucorineae</taxon>
        <taxon>Rhizopodaceae</taxon>
        <taxon>Rhizopus</taxon>
    </lineage>
</organism>
<keyword evidence="6" id="KW-0677">Repeat</keyword>
<dbReference type="FunFam" id="3.30.450.20:FF:000064">
    <property type="entry name" value="Vivid PAS protein VVD"/>
    <property type="match status" value="1"/>
</dbReference>
<evidence type="ECO:0000313" key="17">
    <source>
        <dbReference type="EMBL" id="RCH86523.1"/>
    </source>
</evidence>
<keyword evidence="1" id="KW-0600">Photoreceptor protein</keyword>
<evidence type="ECO:0000256" key="14">
    <source>
        <dbReference type="ARBA" id="ARBA00023170"/>
    </source>
</evidence>
<dbReference type="CDD" id="cd00130">
    <property type="entry name" value="PAS"/>
    <property type="match status" value="1"/>
</dbReference>
<evidence type="ECO:0000256" key="3">
    <source>
        <dbReference type="ARBA" id="ARBA00022630"/>
    </source>
</evidence>
<dbReference type="GO" id="GO:0003677">
    <property type="term" value="F:DNA binding"/>
    <property type="evidence" value="ECO:0007669"/>
    <property type="project" value="UniProtKB-KW"/>
</dbReference>
<evidence type="ECO:0000256" key="5">
    <source>
        <dbReference type="ARBA" id="ARBA00022723"/>
    </source>
</evidence>
<name>A0A367J9A7_RHIAZ</name>
<keyword evidence="2" id="KW-0716">Sensory transduction</keyword>
<keyword evidence="5" id="KW-0479">Metal-binding</keyword>
<dbReference type="AlphaFoldDB" id="A0A367J9A7"/>